<proteinExistence type="predicted"/>
<keyword evidence="2" id="KW-1185">Reference proteome</keyword>
<evidence type="ECO:0000313" key="2">
    <source>
        <dbReference type="Proteomes" id="UP001377168"/>
    </source>
</evidence>
<reference evidence="1" key="1">
    <citation type="submission" date="2024-03" db="EMBL/GenBank/DDBJ databases">
        <title>Novel Streptomyces species of biotechnological and ecological value are a feature of Machair soil.</title>
        <authorList>
            <person name="Prole J.R."/>
            <person name="Goodfellow M."/>
            <person name="Allenby N."/>
            <person name="Ward A.C."/>
        </authorList>
    </citation>
    <scope>NUCLEOTIDE SEQUENCE</scope>
    <source>
        <strain evidence="1">MS2.AVA.5</strain>
    </source>
</reference>
<protein>
    <submittedName>
        <fullName evidence="1">Uncharacterized protein</fullName>
    </submittedName>
</protein>
<sequence length="62" mass="6848">MAAAMSVGLLTERSARAIAKDPQMVIRAAQGLQALVWEIMRHAYEEGLMQDFESTVRKEAVA</sequence>
<dbReference type="EMBL" id="JBBKAJ010000005">
    <property type="protein sequence ID" value="MEJ8632134.1"/>
    <property type="molecule type" value="Genomic_DNA"/>
</dbReference>
<name>A0ACC6PL58_9ACTN</name>
<organism evidence="1 2">
    <name type="scientific">Streptomyces achmelvichensis</name>
    <dbReference type="NCBI Taxonomy" id="3134111"/>
    <lineage>
        <taxon>Bacteria</taxon>
        <taxon>Bacillati</taxon>
        <taxon>Actinomycetota</taxon>
        <taxon>Actinomycetes</taxon>
        <taxon>Kitasatosporales</taxon>
        <taxon>Streptomycetaceae</taxon>
        <taxon>Streptomyces</taxon>
    </lineage>
</organism>
<gene>
    <name evidence="1" type="ORF">WKI67_01385</name>
</gene>
<dbReference type="Proteomes" id="UP001377168">
    <property type="component" value="Unassembled WGS sequence"/>
</dbReference>
<accession>A0ACC6PL58</accession>
<comment type="caution">
    <text evidence="1">The sequence shown here is derived from an EMBL/GenBank/DDBJ whole genome shotgun (WGS) entry which is preliminary data.</text>
</comment>
<evidence type="ECO:0000313" key="1">
    <source>
        <dbReference type="EMBL" id="MEJ8632134.1"/>
    </source>
</evidence>